<sequence>MPAHKLVLDEVFEEAYKLIAIHCSVEEYKLAFLLNKHLNLRLARSPKDIDFHIKGTHVLFALYKFEDQFKDCDYYLVSNISKAEDLSTANPNSLFGERERTIRKSYLLPEFKNVDFFLKIEEETGGVSEKLLLERIKEIPQVSMAYSIDQEQIKSKENLIFD</sequence>
<evidence type="ECO:0000313" key="2">
    <source>
        <dbReference type="Proteomes" id="UP000199448"/>
    </source>
</evidence>
<dbReference type="NCBIfam" id="NF033205">
    <property type="entry name" value="IPExxxVDY"/>
    <property type="match status" value="1"/>
</dbReference>
<organism evidence="1 2">
    <name type="scientific">Salinimicrobium catena</name>
    <dbReference type="NCBI Taxonomy" id="390640"/>
    <lineage>
        <taxon>Bacteria</taxon>
        <taxon>Pseudomonadati</taxon>
        <taxon>Bacteroidota</taxon>
        <taxon>Flavobacteriia</taxon>
        <taxon>Flavobacteriales</taxon>
        <taxon>Flavobacteriaceae</taxon>
        <taxon>Salinimicrobium</taxon>
    </lineage>
</organism>
<evidence type="ECO:0008006" key="3">
    <source>
        <dbReference type="Google" id="ProtNLM"/>
    </source>
</evidence>
<evidence type="ECO:0000313" key="1">
    <source>
        <dbReference type="EMBL" id="SEE45181.1"/>
    </source>
</evidence>
<reference evidence="1 2" key="1">
    <citation type="submission" date="2016-10" db="EMBL/GenBank/DDBJ databases">
        <authorList>
            <person name="de Groot N.N."/>
        </authorList>
    </citation>
    <scope>NUCLEOTIDE SEQUENCE [LARGE SCALE GENOMIC DNA]</scope>
    <source>
        <strain evidence="1 2">DSM 23553</strain>
    </source>
</reference>
<dbReference type="STRING" id="390640.SAMN04488034_101567"/>
<keyword evidence="2" id="KW-1185">Reference proteome</keyword>
<dbReference type="EMBL" id="FNUG01000001">
    <property type="protein sequence ID" value="SEE45181.1"/>
    <property type="molecule type" value="Genomic_DNA"/>
</dbReference>
<protein>
    <recommendedName>
        <fullName evidence="3">IPExxxVDY family protein</fullName>
    </recommendedName>
</protein>
<name>A0A1H5IZ99_9FLAO</name>
<proteinExistence type="predicted"/>
<accession>A0A1H5IZ99</accession>
<dbReference type="RefSeq" id="WP_093111499.1">
    <property type="nucleotide sequence ID" value="NZ_FNGG01000001.1"/>
</dbReference>
<dbReference type="OrthoDB" id="676614at2"/>
<gene>
    <name evidence="1" type="ORF">SAMN04488034_101567</name>
</gene>
<dbReference type="AlphaFoldDB" id="A0A1H5IZ99"/>
<dbReference type="InterPro" id="IPR047690">
    <property type="entry name" value="IPExxxVDY_fam"/>
</dbReference>
<dbReference type="Proteomes" id="UP000199448">
    <property type="component" value="Unassembled WGS sequence"/>
</dbReference>